<dbReference type="RefSeq" id="WP_212610056.1">
    <property type="nucleotide sequence ID" value="NZ_CP073910.1"/>
</dbReference>
<dbReference type="InterPro" id="IPR026888">
    <property type="entry name" value="AcetylCoA_hyd_C"/>
</dbReference>
<dbReference type="GO" id="GO:0006083">
    <property type="term" value="P:acetate metabolic process"/>
    <property type="evidence" value="ECO:0007669"/>
    <property type="project" value="InterPro"/>
</dbReference>
<keyword evidence="3" id="KW-1185">Reference proteome</keyword>
<organism evidence="2 3">
    <name type="scientific">Sphingobium phenoxybenzoativorans</name>
    <dbReference type="NCBI Taxonomy" id="1592790"/>
    <lineage>
        <taxon>Bacteria</taxon>
        <taxon>Pseudomonadati</taxon>
        <taxon>Pseudomonadota</taxon>
        <taxon>Alphaproteobacteria</taxon>
        <taxon>Sphingomonadales</taxon>
        <taxon>Sphingomonadaceae</taxon>
        <taxon>Sphingobium</taxon>
    </lineage>
</organism>
<dbReference type="Gene3D" id="3.40.1080.20">
    <property type="entry name" value="Acetyl-CoA hydrolase/transferase C-terminal domain"/>
    <property type="match status" value="1"/>
</dbReference>
<dbReference type="Pfam" id="PF13336">
    <property type="entry name" value="AcetylCoA_hyd_C"/>
    <property type="match status" value="1"/>
</dbReference>
<dbReference type="SUPFAM" id="SSF100950">
    <property type="entry name" value="NagB/RpiA/CoA transferase-like"/>
    <property type="match status" value="2"/>
</dbReference>
<name>A0A975K8K4_9SPHN</name>
<dbReference type="Gene3D" id="3.30.750.70">
    <property type="entry name" value="4-hydroxybutyrate coenzyme like domains"/>
    <property type="match status" value="1"/>
</dbReference>
<dbReference type="PANTHER" id="PTHR21432">
    <property type="entry name" value="ACETYL-COA HYDROLASE-RELATED"/>
    <property type="match status" value="1"/>
</dbReference>
<dbReference type="Proteomes" id="UP000681425">
    <property type="component" value="Chromosome"/>
</dbReference>
<accession>A0A975K8K4</accession>
<dbReference type="InterPro" id="IPR046433">
    <property type="entry name" value="ActCoA_hydro"/>
</dbReference>
<feature type="domain" description="Acetyl-CoA hydrolase/transferase C-terminal" evidence="1">
    <location>
        <begin position="252"/>
        <end position="402"/>
    </location>
</feature>
<gene>
    <name evidence="2" type="ORF">KFK14_04745</name>
</gene>
<dbReference type="PANTHER" id="PTHR21432:SF20">
    <property type="entry name" value="ACETYL-COA HYDROLASE"/>
    <property type="match status" value="1"/>
</dbReference>
<dbReference type="AlphaFoldDB" id="A0A975K8K4"/>
<evidence type="ECO:0000259" key="1">
    <source>
        <dbReference type="Pfam" id="PF13336"/>
    </source>
</evidence>
<dbReference type="GO" id="GO:0016787">
    <property type="term" value="F:hydrolase activity"/>
    <property type="evidence" value="ECO:0007669"/>
    <property type="project" value="UniProtKB-KW"/>
</dbReference>
<dbReference type="InterPro" id="IPR038460">
    <property type="entry name" value="AcetylCoA_hyd_C_sf"/>
</dbReference>
<protein>
    <submittedName>
        <fullName evidence="2">Acetyl-CoA hydrolase</fullName>
    </submittedName>
</protein>
<keyword evidence="2" id="KW-0378">Hydrolase</keyword>
<sequence length="411" mass="43593">MRALLDMFRPGETIYLPGATGEVVALAEALSADPERLRGVHLLSCLLPGMNRFDYSAMASDARVTTFLMQPLLRASYEAGRISIMPLSYSGIARYFRNAAPLDLAVAHVSTPDAQGFASFGIAADFSPIAWMRARRRVAIVNSRMPSIRRGPRIQMGEADLIVDCESPLVEVGSAPPSGELQTIAQLAAPLVPDGAAVQIGIGGAPGALWSALTNHRNLRLRSGMAAEGVRLLAEKGALADGRDHCAGIAAGTTALYDYLAETNLIEFADTLTTHDGSRLAGLPSFTAINSALEIDLFGQVNLEWQGGRMFSGVGGAPDFVRAALASPGGQAMILMPSTARGGTISRIVPRLDGPTISLGRADADVVVTEHGVARLRGCSMAERAEALIAIADERFREELRSDWQRLSATL</sequence>
<evidence type="ECO:0000313" key="2">
    <source>
        <dbReference type="EMBL" id="QUT06755.1"/>
    </source>
</evidence>
<dbReference type="KEGG" id="spph:KFK14_04745"/>
<reference evidence="2" key="1">
    <citation type="submission" date="2021-04" db="EMBL/GenBank/DDBJ databases">
        <title>Isolation of p-tert-butylphenol degrading bacteria Sphingobium phenoxybenzoativorans Tas13 from active sludge.</title>
        <authorList>
            <person name="Li Y."/>
        </authorList>
    </citation>
    <scope>NUCLEOTIDE SEQUENCE</scope>
    <source>
        <strain evidence="2">Tas13</strain>
    </source>
</reference>
<dbReference type="Gene3D" id="3.40.1080.10">
    <property type="entry name" value="Glutaconate Coenzyme A-transferase"/>
    <property type="match status" value="1"/>
</dbReference>
<evidence type="ECO:0000313" key="3">
    <source>
        <dbReference type="Proteomes" id="UP000681425"/>
    </source>
</evidence>
<dbReference type="InterPro" id="IPR037171">
    <property type="entry name" value="NagB/RpiA_transferase-like"/>
</dbReference>
<dbReference type="GO" id="GO:0008775">
    <property type="term" value="F:acetate CoA-transferase activity"/>
    <property type="evidence" value="ECO:0007669"/>
    <property type="project" value="InterPro"/>
</dbReference>
<dbReference type="EMBL" id="CP073910">
    <property type="protein sequence ID" value="QUT06755.1"/>
    <property type="molecule type" value="Genomic_DNA"/>
</dbReference>
<proteinExistence type="predicted"/>